<sequence length="111" mass="12200">ESYAGSAGGGMCLEQALCELAGLPKLQVDLLGSALLGDMRTVLELDRWENNLSGQDWIKNWWTEGSTWAEHLEQSGGKGPHYCKVCWMPCSSAEQLRSHSGTAKHGRRPKV</sequence>
<dbReference type="AlphaFoldDB" id="A0A813G3D4"/>
<reference evidence="2" key="1">
    <citation type="submission" date="2021-02" db="EMBL/GenBank/DDBJ databases">
        <authorList>
            <person name="Dougan E. K."/>
            <person name="Rhodes N."/>
            <person name="Thang M."/>
            <person name="Chan C."/>
        </authorList>
    </citation>
    <scope>NUCLEOTIDE SEQUENCE</scope>
</reference>
<dbReference type="PROSITE" id="PS00028">
    <property type="entry name" value="ZINC_FINGER_C2H2_1"/>
    <property type="match status" value="1"/>
</dbReference>
<proteinExistence type="predicted"/>
<organism evidence="2 3">
    <name type="scientific">Polarella glacialis</name>
    <name type="common">Dinoflagellate</name>
    <dbReference type="NCBI Taxonomy" id="89957"/>
    <lineage>
        <taxon>Eukaryota</taxon>
        <taxon>Sar</taxon>
        <taxon>Alveolata</taxon>
        <taxon>Dinophyceae</taxon>
        <taxon>Suessiales</taxon>
        <taxon>Suessiaceae</taxon>
        <taxon>Polarella</taxon>
    </lineage>
</organism>
<evidence type="ECO:0000313" key="3">
    <source>
        <dbReference type="Proteomes" id="UP000654075"/>
    </source>
</evidence>
<dbReference type="InterPro" id="IPR036236">
    <property type="entry name" value="Znf_C2H2_sf"/>
</dbReference>
<dbReference type="InterPro" id="IPR013087">
    <property type="entry name" value="Znf_C2H2_type"/>
</dbReference>
<accession>A0A813G3D4</accession>
<name>A0A813G3D4_POLGL</name>
<feature type="non-terminal residue" evidence="2">
    <location>
        <position position="1"/>
    </location>
</feature>
<gene>
    <name evidence="2" type="ORF">PGLA1383_LOCUS34865</name>
</gene>
<evidence type="ECO:0000259" key="1">
    <source>
        <dbReference type="PROSITE" id="PS00028"/>
    </source>
</evidence>
<feature type="domain" description="C2H2-type" evidence="1">
    <location>
        <begin position="83"/>
        <end position="105"/>
    </location>
</feature>
<dbReference type="Gene3D" id="3.30.160.60">
    <property type="entry name" value="Classic Zinc Finger"/>
    <property type="match status" value="1"/>
</dbReference>
<protein>
    <recommendedName>
        <fullName evidence="1">C2H2-type domain-containing protein</fullName>
    </recommendedName>
</protein>
<feature type="non-terminal residue" evidence="2">
    <location>
        <position position="111"/>
    </location>
</feature>
<dbReference type="EMBL" id="CAJNNV010026090">
    <property type="protein sequence ID" value="CAE8617202.1"/>
    <property type="molecule type" value="Genomic_DNA"/>
</dbReference>
<comment type="caution">
    <text evidence="2">The sequence shown here is derived from an EMBL/GenBank/DDBJ whole genome shotgun (WGS) entry which is preliminary data.</text>
</comment>
<dbReference type="Proteomes" id="UP000654075">
    <property type="component" value="Unassembled WGS sequence"/>
</dbReference>
<dbReference type="SUPFAM" id="SSF57667">
    <property type="entry name" value="beta-beta-alpha zinc fingers"/>
    <property type="match status" value="1"/>
</dbReference>
<evidence type="ECO:0000313" key="2">
    <source>
        <dbReference type="EMBL" id="CAE8617202.1"/>
    </source>
</evidence>
<keyword evidence="3" id="KW-1185">Reference proteome</keyword>